<evidence type="ECO:0000256" key="1">
    <source>
        <dbReference type="ARBA" id="ARBA00022801"/>
    </source>
</evidence>
<dbReference type="RefSeq" id="WP_015443526.1">
    <property type="nucleotide sequence ID" value="NC_020520.1"/>
</dbReference>
<dbReference type="AlphaFoldDB" id="A0A6C7EGM0"/>
<keyword evidence="1 3" id="KW-0378">Hydrolase</keyword>
<dbReference type="PANTHER" id="PTHR43540:SF1">
    <property type="entry name" value="ISOCHORISMATASE HYDROLASE"/>
    <property type="match status" value="1"/>
</dbReference>
<dbReference type="GO" id="GO:0016787">
    <property type="term" value="F:hydrolase activity"/>
    <property type="evidence" value="ECO:0007669"/>
    <property type="project" value="UniProtKB-KW"/>
</dbReference>
<dbReference type="Gene3D" id="3.40.50.850">
    <property type="entry name" value="Isochorismatase-like"/>
    <property type="match status" value="1"/>
</dbReference>
<dbReference type="EMBL" id="AP012057">
    <property type="protein sequence ID" value="BAN04279.1"/>
    <property type="molecule type" value="Genomic_DNA"/>
</dbReference>
<dbReference type="SUPFAM" id="SSF52499">
    <property type="entry name" value="Isochorismatase-like hydrolases"/>
    <property type="match status" value="1"/>
</dbReference>
<evidence type="ECO:0000313" key="3">
    <source>
        <dbReference type="EMBL" id="BAN04279.1"/>
    </source>
</evidence>
<gene>
    <name evidence="3" type="ORF">YM304_39650</name>
</gene>
<protein>
    <submittedName>
        <fullName evidence="3">Putative hydrolase</fullName>
    </submittedName>
</protein>
<evidence type="ECO:0000259" key="2">
    <source>
        <dbReference type="Pfam" id="PF00857"/>
    </source>
</evidence>
<dbReference type="Proteomes" id="UP000011863">
    <property type="component" value="Chromosome"/>
</dbReference>
<organism evidence="3 4">
    <name type="scientific">Ilumatobacter coccineus (strain NBRC 103263 / KCTC 29153 / YM16-304)</name>
    <dbReference type="NCBI Taxonomy" id="1313172"/>
    <lineage>
        <taxon>Bacteria</taxon>
        <taxon>Bacillati</taxon>
        <taxon>Actinomycetota</taxon>
        <taxon>Acidimicrobiia</taxon>
        <taxon>Acidimicrobiales</taxon>
        <taxon>Ilumatobacteraceae</taxon>
        <taxon>Ilumatobacter</taxon>
    </lineage>
</organism>
<evidence type="ECO:0000313" key="4">
    <source>
        <dbReference type="Proteomes" id="UP000011863"/>
    </source>
</evidence>
<dbReference type="InterPro" id="IPR050272">
    <property type="entry name" value="Isochorismatase-like_hydrls"/>
</dbReference>
<reference evidence="3 4" key="1">
    <citation type="journal article" date="2013" name="Int. J. Syst. Evol. Microbiol.">
        <title>Ilumatobacter nonamiense sp. nov. and Ilumatobacter coccineum sp. nov., isolated from seashore sand.</title>
        <authorList>
            <person name="Matsumoto A."/>
            <person name="Kasai H."/>
            <person name="Matsuo Y."/>
            <person name="Shizuri Y."/>
            <person name="Ichikawa N."/>
            <person name="Fujita N."/>
            <person name="Omura S."/>
            <person name="Takahashi Y."/>
        </authorList>
    </citation>
    <scope>NUCLEOTIDE SEQUENCE [LARGE SCALE GENOMIC DNA]</scope>
    <source>
        <strain evidence="4">NBRC 103263 / KCTC 29153 / YM16-304</strain>
    </source>
</reference>
<dbReference type="InterPro" id="IPR000868">
    <property type="entry name" value="Isochorismatase-like_dom"/>
</dbReference>
<feature type="domain" description="Isochorismatase-like" evidence="2">
    <location>
        <begin position="38"/>
        <end position="212"/>
    </location>
</feature>
<accession>A0A6C7EGM0</accession>
<dbReference type="Pfam" id="PF00857">
    <property type="entry name" value="Isochorismatase"/>
    <property type="match status" value="1"/>
</dbReference>
<sequence>MTSTQGLSLQSDDQYTEVGELYREQRIGGGSVGWGAKAALLIVDFQHLYTRGRASTGLEAVENTVPLLAAARANGVPVAFAVVGYEAEAVPDDHAWTMKCPGLLEARRGSEASSVDPLIAPIDCEIVHVKTVPSALFDPTVRDAFRSAGVDTIVVAGTSTSGCVRSTVVDGVSHGFRMIVAVDCVADRSKPSSDAALFDIDTKYGDLTTSAEVCAKFTQIGADA</sequence>
<dbReference type="PANTHER" id="PTHR43540">
    <property type="entry name" value="PEROXYUREIDOACRYLATE/UREIDOACRYLATE AMIDOHYDROLASE-RELATED"/>
    <property type="match status" value="1"/>
</dbReference>
<name>A0A6C7EGM0_ILUCY</name>
<dbReference type="InterPro" id="IPR036380">
    <property type="entry name" value="Isochorismatase-like_sf"/>
</dbReference>
<keyword evidence="4" id="KW-1185">Reference proteome</keyword>
<proteinExistence type="predicted"/>
<dbReference type="KEGG" id="aym:YM304_39650"/>